<gene>
    <name evidence="1" type="ORF">TK0001_3228</name>
</gene>
<accession>A0A2N9ARN5</accession>
<proteinExistence type="predicted"/>
<reference evidence="2" key="1">
    <citation type="submission" date="2017-10" db="EMBL/GenBank/DDBJ databases">
        <authorList>
            <person name="Regsiter A."/>
            <person name="William W."/>
        </authorList>
    </citation>
    <scope>NUCLEOTIDE SEQUENCE [LARGE SCALE GENOMIC DNA]</scope>
</reference>
<dbReference type="EMBL" id="LT962688">
    <property type="protein sequence ID" value="SOR29830.1"/>
    <property type="molecule type" value="Genomic_DNA"/>
</dbReference>
<evidence type="ECO:0000313" key="1">
    <source>
        <dbReference type="EMBL" id="SOR29830.1"/>
    </source>
</evidence>
<protein>
    <submittedName>
        <fullName evidence="1">Uncharacterized protein</fullName>
    </submittedName>
</protein>
<organism evidence="1 2">
    <name type="scientific">Methylorubrum extorquens</name>
    <name type="common">Methylobacterium dichloromethanicum</name>
    <name type="synonym">Methylobacterium extorquens</name>
    <dbReference type="NCBI Taxonomy" id="408"/>
    <lineage>
        <taxon>Bacteria</taxon>
        <taxon>Pseudomonadati</taxon>
        <taxon>Pseudomonadota</taxon>
        <taxon>Alphaproteobacteria</taxon>
        <taxon>Hyphomicrobiales</taxon>
        <taxon>Methylobacteriaceae</taxon>
        <taxon>Methylorubrum</taxon>
    </lineage>
</organism>
<dbReference type="Proteomes" id="UP000233769">
    <property type="component" value="Chromosome tk0001"/>
</dbReference>
<evidence type="ECO:0000313" key="2">
    <source>
        <dbReference type="Proteomes" id="UP000233769"/>
    </source>
</evidence>
<sequence>MMRLSYTLGPRRYLNMRGVISKESDRRQGGCDQL</sequence>
<dbReference type="AlphaFoldDB" id="A0A2N9ARN5"/>
<name>A0A2N9ARN5_METEX</name>